<evidence type="ECO:0000313" key="2">
    <source>
        <dbReference type="Proteomes" id="UP000018934"/>
    </source>
</evidence>
<evidence type="ECO:0000313" key="1">
    <source>
        <dbReference type="EMBL" id="AHF11416.1"/>
    </source>
</evidence>
<organism evidence="1 2">
    <name type="scientific">Dehalobacter restrictus (strain DSM 9455 / PER-K23)</name>
    <dbReference type="NCBI Taxonomy" id="871738"/>
    <lineage>
        <taxon>Bacteria</taxon>
        <taxon>Bacillati</taxon>
        <taxon>Bacillota</taxon>
        <taxon>Clostridia</taxon>
        <taxon>Eubacteriales</taxon>
        <taxon>Desulfitobacteriaceae</taxon>
        <taxon>Dehalobacter</taxon>
    </lineage>
</organism>
<gene>
    <name evidence="1" type="ORF">DEHRE_10575</name>
</gene>
<proteinExistence type="predicted"/>
<dbReference type="EMBL" id="CP007033">
    <property type="protein sequence ID" value="AHF11416.1"/>
    <property type="molecule type" value="Genomic_DNA"/>
</dbReference>
<reference evidence="1 2" key="1">
    <citation type="journal article" date="2013" name="Stand. Genomic Sci.">
        <title>Complete genome sequence of Dehalobacter restrictus PER-K23(T.).</title>
        <authorList>
            <person name="Kruse T."/>
            <person name="Maillard J."/>
            <person name="Goodwin L."/>
            <person name="Woyke T."/>
            <person name="Teshima H."/>
            <person name="Bruce D."/>
            <person name="Detter C."/>
            <person name="Tapia R."/>
            <person name="Han C."/>
            <person name="Huntemann M."/>
            <person name="Wei C.L."/>
            <person name="Han J."/>
            <person name="Chen A."/>
            <person name="Kyrpides N."/>
            <person name="Szeto E."/>
            <person name="Markowitz V."/>
            <person name="Ivanova N."/>
            <person name="Pagani I."/>
            <person name="Pati A."/>
            <person name="Pitluck S."/>
            <person name="Nolan M."/>
            <person name="Holliger C."/>
            <person name="Smidt H."/>
        </authorList>
    </citation>
    <scope>NUCLEOTIDE SEQUENCE [LARGE SCALE GENOMIC DNA]</scope>
    <source>
        <strain evidence="2">DSM 9455</strain>
    </source>
</reference>
<protein>
    <submittedName>
        <fullName evidence="1">Uncharacterized protein</fullName>
    </submittedName>
</protein>
<sequence length="55" mass="6137">MPADPLTLKGSAGKLDGFPQTVPDDLPQLCFVFTKRIDKQEFVADTDLQKIKIFV</sequence>
<name>A0ABM5P9A8_DEHRP</name>
<keyword evidence="2" id="KW-1185">Reference proteome</keyword>
<dbReference type="Proteomes" id="UP000018934">
    <property type="component" value="Chromosome"/>
</dbReference>
<accession>A0ABM5P9A8</accession>